<protein>
    <submittedName>
        <fullName evidence="2">Twinkle protein</fullName>
    </submittedName>
</protein>
<dbReference type="Pfam" id="PF13662">
    <property type="entry name" value="Toprim_4"/>
    <property type="match status" value="1"/>
</dbReference>
<dbReference type="InterPro" id="IPR034154">
    <property type="entry name" value="TOPRIM_DnaG/twinkle"/>
</dbReference>
<dbReference type="SUPFAM" id="SSF56731">
    <property type="entry name" value="DNA primase core"/>
    <property type="match status" value="1"/>
</dbReference>
<dbReference type="SUPFAM" id="SSF52540">
    <property type="entry name" value="P-loop containing nucleoside triphosphate hydrolases"/>
    <property type="match status" value="1"/>
</dbReference>
<dbReference type="AlphaFoldDB" id="A0A1G4Q482"/>
<sequence length="576" mass="65238">MADVFAALAEHNIRIRSTSVGNHKTTCPACSSTRRKKNDQCLSVTVKPDDSVVWHCHHCSFSGGAGGSEYRPVRERRVYRKPAREASPQRPDSLRAWFEKRGISRAVVDRFGIYKTRQWFPQTDKEEDCIAFPYEWDGELRNVKYRTANKLFRQEKDPEPVFFNADSIGAGEDLIICEGEIDVMALIEAGFHHVVSLPNGAPSGPETSEKRYEPFGTHWELLLQVKRFLIATDMDGPGEALANEIARRVGKDRSFRVRLPAESKDANECLLNHGKQMLVDCVNAAEPWPIDGLHDIESFANDVLDIYHGRGPQPLTTGFKEFDKAFRYIPGQFIAVTGIPNHGKSRFIDQVAVQTARLRDERWGFFSPETGESNHIVDLSEIWVGQPFYDGPTVRMTEDELVTAMAWLNERIFLLGAVDHTPSIDWLLERARAAVIRYGVTNIVIDPYNEIEASRPDKLTETEFISQLISKCKQFGKRHGCTIWMIIHPTKLKAHGEGKEPIPGLYDLAGSAHWRNKADAGLVVYRDYEEQVTFVISKKIRRQPICGRPGSVTFQFVGADRRFEEMPASFKNLGSE</sequence>
<dbReference type="RefSeq" id="WP_092584015.1">
    <property type="nucleotide sequence ID" value="NZ_FMTM01000001.1"/>
</dbReference>
<evidence type="ECO:0000313" key="3">
    <source>
        <dbReference type="Proteomes" id="UP000199542"/>
    </source>
</evidence>
<dbReference type="Gene3D" id="3.40.50.300">
    <property type="entry name" value="P-loop containing nucleotide triphosphate hydrolases"/>
    <property type="match status" value="1"/>
</dbReference>
<dbReference type="InterPro" id="IPR007694">
    <property type="entry name" value="DNA_helicase_DnaB-like_C"/>
</dbReference>
<evidence type="ECO:0000313" key="2">
    <source>
        <dbReference type="EMBL" id="SCW39231.1"/>
    </source>
</evidence>
<dbReference type="PANTHER" id="PTHR12873">
    <property type="entry name" value="T7-LIKE MITOCHONDRIAL DNA HELICASE"/>
    <property type="match status" value="1"/>
</dbReference>
<evidence type="ECO:0000259" key="1">
    <source>
        <dbReference type="PROSITE" id="PS51199"/>
    </source>
</evidence>
<dbReference type="InterPro" id="IPR006171">
    <property type="entry name" value="TOPRIM_dom"/>
</dbReference>
<organism evidence="2 3">
    <name type="scientific">Rhizobium mongolense subsp. loessense</name>
    <dbReference type="NCBI Taxonomy" id="158890"/>
    <lineage>
        <taxon>Bacteria</taxon>
        <taxon>Pseudomonadati</taxon>
        <taxon>Pseudomonadota</taxon>
        <taxon>Alphaproteobacteria</taxon>
        <taxon>Hyphomicrobiales</taxon>
        <taxon>Rhizobiaceae</taxon>
        <taxon>Rhizobium/Agrobacterium group</taxon>
        <taxon>Rhizobium</taxon>
    </lineage>
</organism>
<name>A0A1G4Q482_9HYPH</name>
<dbReference type="GO" id="GO:0005524">
    <property type="term" value="F:ATP binding"/>
    <property type="evidence" value="ECO:0007669"/>
    <property type="project" value="InterPro"/>
</dbReference>
<dbReference type="InterPro" id="IPR027032">
    <property type="entry name" value="Twinkle-like"/>
</dbReference>
<feature type="domain" description="SF4 helicase" evidence="1">
    <location>
        <begin position="308"/>
        <end position="570"/>
    </location>
</feature>
<dbReference type="Gene3D" id="3.40.1360.10">
    <property type="match status" value="1"/>
</dbReference>
<dbReference type="EMBL" id="FMTM01000001">
    <property type="protein sequence ID" value="SCW39231.1"/>
    <property type="molecule type" value="Genomic_DNA"/>
</dbReference>
<reference evidence="2 3" key="1">
    <citation type="submission" date="2016-10" db="EMBL/GenBank/DDBJ databases">
        <authorList>
            <person name="de Groot N.N."/>
        </authorList>
    </citation>
    <scope>NUCLEOTIDE SEQUENCE [LARGE SCALE GENOMIC DNA]</scope>
    <source>
        <strain evidence="2 3">CGMCC 1.3401</strain>
    </source>
</reference>
<gene>
    <name evidence="2" type="ORF">SAMN02927900_01309</name>
</gene>
<dbReference type="GO" id="GO:0006260">
    <property type="term" value="P:DNA replication"/>
    <property type="evidence" value="ECO:0007669"/>
    <property type="project" value="InterPro"/>
</dbReference>
<proteinExistence type="predicted"/>
<dbReference type="CDD" id="cd01029">
    <property type="entry name" value="TOPRIM_primases"/>
    <property type="match status" value="1"/>
</dbReference>
<dbReference type="Proteomes" id="UP000199542">
    <property type="component" value="Unassembled WGS sequence"/>
</dbReference>
<dbReference type="Pfam" id="PF03796">
    <property type="entry name" value="DnaB_C"/>
    <property type="match status" value="1"/>
</dbReference>
<accession>A0A1G4Q482</accession>
<dbReference type="GO" id="GO:0043139">
    <property type="term" value="F:5'-3' DNA helicase activity"/>
    <property type="evidence" value="ECO:0007669"/>
    <property type="project" value="InterPro"/>
</dbReference>
<dbReference type="PANTHER" id="PTHR12873:SF0">
    <property type="entry name" value="TWINKLE MTDNA HELICASE"/>
    <property type="match status" value="1"/>
</dbReference>
<dbReference type="PROSITE" id="PS51199">
    <property type="entry name" value="SF4_HELICASE"/>
    <property type="match status" value="1"/>
</dbReference>
<dbReference type="InterPro" id="IPR027417">
    <property type="entry name" value="P-loop_NTPase"/>
</dbReference>
<dbReference type="GO" id="GO:0003697">
    <property type="term" value="F:single-stranded DNA binding"/>
    <property type="evidence" value="ECO:0007669"/>
    <property type="project" value="InterPro"/>
</dbReference>